<evidence type="ECO:0000313" key="4">
    <source>
        <dbReference type="Proteomes" id="UP000187074"/>
    </source>
</evidence>
<dbReference type="RefSeq" id="WP_076323647.1">
    <property type="nucleotide sequence ID" value="NZ_JBCNGN010000012.1"/>
</dbReference>
<dbReference type="CDD" id="cd08894">
    <property type="entry name" value="SRPBCC_CalC_Aha1-like_1"/>
    <property type="match status" value="1"/>
</dbReference>
<dbReference type="OrthoDB" id="118413at2"/>
<organism evidence="3 4">
    <name type="scientific">Paenibacillus lautus</name>
    <name type="common">Bacillus lautus</name>
    <dbReference type="NCBI Taxonomy" id="1401"/>
    <lineage>
        <taxon>Bacteria</taxon>
        <taxon>Bacillati</taxon>
        <taxon>Bacillota</taxon>
        <taxon>Bacilli</taxon>
        <taxon>Bacillales</taxon>
        <taxon>Paenibacillaceae</taxon>
        <taxon>Paenibacillus</taxon>
    </lineage>
</organism>
<dbReference type="InterPro" id="IPR013538">
    <property type="entry name" value="ASHA1/2-like_C"/>
</dbReference>
<gene>
    <name evidence="3" type="ORF">BK123_17385</name>
</gene>
<dbReference type="SUPFAM" id="SSF55961">
    <property type="entry name" value="Bet v1-like"/>
    <property type="match status" value="1"/>
</dbReference>
<feature type="domain" description="Activator of Hsp90 ATPase homologue 1/2-like C-terminal" evidence="2">
    <location>
        <begin position="15"/>
        <end position="141"/>
    </location>
</feature>
<reference evidence="3 4" key="1">
    <citation type="submission" date="2016-11" db="EMBL/GenBank/DDBJ databases">
        <title>Paenibacillus species isolates.</title>
        <authorList>
            <person name="Beno S.M."/>
        </authorList>
    </citation>
    <scope>NUCLEOTIDE SEQUENCE [LARGE SCALE GENOMIC DNA]</scope>
    <source>
        <strain evidence="3 4">FSL F4-0100</strain>
    </source>
</reference>
<name>A0A1R1AYY7_PAELA</name>
<sequence length="152" mass="17520">MTIGENELIASREYDVPRELVFQAWTTPGLLAKWWGPQGFTNTFHECDMRPGGTWKFTMHGPDGVDYPNHNVFVEIVPTERVVIDHLNVHEFRVTATFEGFDGRTRVTFRQLFKKKEEFEQAKPICIEANEQQLDRLGKVLAELADSPVKLN</sequence>
<dbReference type="AlphaFoldDB" id="A0A1R1AYY7"/>
<proteinExistence type="inferred from homology"/>
<comment type="caution">
    <text evidence="3">The sequence shown here is derived from an EMBL/GenBank/DDBJ whole genome shotgun (WGS) entry which is preliminary data.</text>
</comment>
<accession>A0A1R1AYY7</accession>
<protein>
    <submittedName>
        <fullName evidence="3">Polyketide cyclase</fullName>
    </submittedName>
</protein>
<dbReference type="Proteomes" id="UP000187074">
    <property type="component" value="Unassembled WGS sequence"/>
</dbReference>
<dbReference type="STRING" id="1401.BK123_17385"/>
<dbReference type="InterPro" id="IPR023393">
    <property type="entry name" value="START-like_dom_sf"/>
</dbReference>
<comment type="similarity">
    <text evidence="1">Belongs to the AHA1 family.</text>
</comment>
<dbReference type="EMBL" id="MRTF01000006">
    <property type="protein sequence ID" value="OME91247.1"/>
    <property type="molecule type" value="Genomic_DNA"/>
</dbReference>
<evidence type="ECO:0000313" key="3">
    <source>
        <dbReference type="EMBL" id="OME91247.1"/>
    </source>
</evidence>
<evidence type="ECO:0000256" key="1">
    <source>
        <dbReference type="ARBA" id="ARBA00006817"/>
    </source>
</evidence>
<dbReference type="Gene3D" id="3.30.530.20">
    <property type="match status" value="1"/>
</dbReference>
<dbReference type="Pfam" id="PF08327">
    <property type="entry name" value="AHSA1"/>
    <property type="match status" value="1"/>
</dbReference>
<evidence type="ECO:0000259" key="2">
    <source>
        <dbReference type="Pfam" id="PF08327"/>
    </source>
</evidence>